<keyword evidence="2" id="KW-1185">Reference proteome</keyword>
<proteinExistence type="predicted"/>
<dbReference type="AlphaFoldDB" id="A0AAV7QG98"/>
<name>A0AAV7QG98_PLEWA</name>
<organism evidence="1 2">
    <name type="scientific">Pleurodeles waltl</name>
    <name type="common">Iberian ribbed newt</name>
    <dbReference type="NCBI Taxonomy" id="8319"/>
    <lineage>
        <taxon>Eukaryota</taxon>
        <taxon>Metazoa</taxon>
        <taxon>Chordata</taxon>
        <taxon>Craniata</taxon>
        <taxon>Vertebrata</taxon>
        <taxon>Euteleostomi</taxon>
        <taxon>Amphibia</taxon>
        <taxon>Batrachia</taxon>
        <taxon>Caudata</taxon>
        <taxon>Salamandroidea</taxon>
        <taxon>Salamandridae</taxon>
        <taxon>Pleurodelinae</taxon>
        <taxon>Pleurodeles</taxon>
    </lineage>
</organism>
<dbReference type="Proteomes" id="UP001066276">
    <property type="component" value="Chromosome 6"/>
</dbReference>
<accession>A0AAV7QG98</accession>
<dbReference type="EMBL" id="JANPWB010000010">
    <property type="protein sequence ID" value="KAJ1139170.1"/>
    <property type="molecule type" value="Genomic_DNA"/>
</dbReference>
<evidence type="ECO:0000313" key="1">
    <source>
        <dbReference type="EMBL" id="KAJ1139170.1"/>
    </source>
</evidence>
<comment type="caution">
    <text evidence="1">The sequence shown here is derived from an EMBL/GenBank/DDBJ whole genome shotgun (WGS) entry which is preliminary data.</text>
</comment>
<sequence length="214" mass="22915">MPKGPSPVSICCARLGGAVVISLTCSSNCHARGAALVPRLSRGGGPRLFIWGCRAAPLCPLVAVPLLLLGAASINAGGVSCCFLSAAHRAAWNPSATPRTHSRCCRARGTPPVRRGPQEGGRTCIRGGSRPTSFPLRGLMRPFRGLALFSLLGFVRWGRPSTSHLGSREARRSAAPLDHLDPRYGWRPMPEAHTVPAQPIPVFRRLQERQCFAN</sequence>
<evidence type="ECO:0000313" key="2">
    <source>
        <dbReference type="Proteomes" id="UP001066276"/>
    </source>
</evidence>
<reference evidence="1" key="1">
    <citation type="journal article" date="2022" name="bioRxiv">
        <title>Sequencing and chromosome-scale assembly of the giantPleurodeles waltlgenome.</title>
        <authorList>
            <person name="Brown T."/>
            <person name="Elewa A."/>
            <person name="Iarovenko S."/>
            <person name="Subramanian E."/>
            <person name="Araus A.J."/>
            <person name="Petzold A."/>
            <person name="Susuki M."/>
            <person name="Suzuki K.-i.T."/>
            <person name="Hayashi T."/>
            <person name="Toyoda A."/>
            <person name="Oliveira C."/>
            <person name="Osipova E."/>
            <person name="Leigh N.D."/>
            <person name="Simon A."/>
            <person name="Yun M.H."/>
        </authorList>
    </citation>
    <scope>NUCLEOTIDE SEQUENCE</scope>
    <source>
        <strain evidence="1">20211129_DDA</strain>
        <tissue evidence="1">Liver</tissue>
    </source>
</reference>
<protein>
    <submittedName>
        <fullName evidence="1">Uncharacterized protein</fullName>
    </submittedName>
</protein>
<gene>
    <name evidence="1" type="ORF">NDU88_005547</name>
</gene>